<name>A0A2Z6QUI4_9GLOM</name>
<keyword evidence="2" id="KW-1185">Reference proteome</keyword>
<accession>A0A2Z6QUI4</accession>
<protein>
    <submittedName>
        <fullName evidence="1">Uncharacterized protein</fullName>
    </submittedName>
</protein>
<organism evidence="1 2">
    <name type="scientific">Rhizophagus clarus</name>
    <dbReference type="NCBI Taxonomy" id="94130"/>
    <lineage>
        <taxon>Eukaryota</taxon>
        <taxon>Fungi</taxon>
        <taxon>Fungi incertae sedis</taxon>
        <taxon>Mucoromycota</taxon>
        <taxon>Glomeromycotina</taxon>
        <taxon>Glomeromycetes</taxon>
        <taxon>Glomerales</taxon>
        <taxon>Glomeraceae</taxon>
        <taxon>Rhizophagus</taxon>
    </lineage>
</organism>
<dbReference type="STRING" id="94130.A0A2Z6QUI4"/>
<evidence type="ECO:0000313" key="1">
    <source>
        <dbReference type="EMBL" id="GBB83956.1"/>
    </source>
</evidence>
<evidence type="ECO:0000313" key="2">
    <source>
        <dbReference type="Proteomes" id="UP000247702"/>
    </source>
</evidence>
<dbReference type="EMBL" id="BEXD01000069">
    <property type="protein sequence ID" value="GBB83956.1"/>
    <property type="molecule type" value="Genomic_DNA"/>
</dbReference>
<reference evidence="1 2" key="1">
    <citation type="submission" date="2017-11" db="EMBL/GenBank/DDBJ databases">
        <title>The genome of Rhizophagus clarus HR1 reveals common genetic basis of auxotrophy among arbuscular mycorrhizal fungi.</title>
        <authorList>
            <person name="Kobayashi Y."/>
        </authorList>
    </citation>
    <scope>NUCLEOTIDE SEQUENCE [LARGE SCALE GENOMIC DNA]</scope>
    <source>
        <strain evidence="1 2">HR1</strain>
    </source>
</reference>
<proteinExistence type="predicted"/>
<dbReference type="AlphaFoldDB" id="A0A2Z6QUI4"/>
<dbReference type="Proteomes" id="UP000247702">
    <property type="component" value="Unassembled WGS sequence"/>
</dbReference>
<comment type="caution">
    <text evidence="1">The sequence shown here is derived from an EMBL/GenBank/DDBJ whole genome shotgun (WGS) entry which is preliminary data.</text>
</comment>
<gene>
    <name evidence="1" type="ORF">RclHR1_01060020</name>
</gene>
<sequence length="812" mass="93799">MTQNLRVTLINPGSITKVLLNEVDFVLTIQTGSGSNKLMPIYCCQSGLHVVTESSPTKAISTVYKDCFNTSTRYSGYQVMGWNDKNILETLKKNIQYIPVSINVENCRVFIYGIGTSSRKKWGYAGSGFQSSLLHSYERKQSIYVSRIEEKKCIVEIYRESTLIKQFIGATPDEVWKKTGQLKKFTGAKLFGLDNPITKNLIQQYQIPKCTLNDWNNEYILEQLFDYYVKRRTLANANWKYFFTNWAESKNPIIEFEPALHAIYPKGYEFSERELSAWQTMLKARQLWTKSPNGEADKVAFATLYRSGFLTSTPKSISNTTHTFWMCFERALANNKKTPNGKRRILSIISNEFTYDELKQNLNVGSHTIAESRKYARINGYGAPPLVKPIIRRQRFTPEMLEQIDTFLNDKEFVNMSSYKTDAKTGKPIKYLQDTKKALWERFTEEYPNGMHRTSFMTCLKGGQYVYRENLGGLCSTCNDCGYMVFGDIGVIISAHVTDESLKKHLLTKSQELRRYIRREYPKELEVTATGTAVHNSCISHCIRHAFGDCNLNHPVTCSKCESLFSFFQELKAVTSEEYFEVLDEYQQKLIAWMAHHARKTYLNIHVRTNLEELDGEGAVMIVDYKMRILPQSSRETKTEFFGKRGWSFHSVLVYTKNMEQNQLDIQIFDHWSNDTRQDAWFTASSLHTVIETMNPKPKWITIMSDNGMHYHCSELMLIIGHWKEWYNIIPRKWIFLEAGEAKTAIDSHHAQVSQAIKRYIKLGYDVDCEDDIESAVKDIAGVQVANLNPIRNNDKAKLGTIMEISNLQEWT</sequence>